<dbReference type="Pfam" id="PF17181">
    <property type="entry name" value="EPF"/>
    <property type="match status" value="1"/>
</dbReference>
<evidence type="ECO:0000256" key="3">
    <source>
        <dbReference type="ARBA" id="ARBA00022473"/>
    </source>
</evidence>
<accession>A0A5N6QFT0</accession>
<evidence type="ECO:0000256" key="6">
    <source>
        <dbReference type="ARBA" id="ARBA00023157"/>
    </source>
</evidence>
<evidence type="ECO:0000256" key="7">
    <source>
        <dbReference type="RuleBase" id="RU367102"/>
    </source>
</evidence>
<evidence type="ECO:0000256" key="2">
    <source>
        <dbReference type="ARBA" id="ARBA00008127"/>
    </source>
</evidence>
<comment type="subcellular location">
    <subcellularLocation>
        <location evidence="1 7">Secreted</location>
    </subcellularLocation>
</comment>
<dbReference type="OrthoDB" id="1922142at2759"/>
<organism evidence="8 9">
    <name type="scientific">Carpinus fangiana</name>
    <dbReference type="NCBI Taxonomy" id="176857"/>
    <lineage>
        <taxon>Eukaryota</taxon>
        <taxon>Viridiplantae</taxon>
        <taxon>Streptophyta</taxon>
        <taxon>Embryophyta</taxon>
        <taxon>Tracheophyta</taxon>
        <taxon>Spermatophyta</taxon>
        <taxon>Magnoliopsida</taxon>
        <taxon>eudicotyledons</taxon>
        <taxon>Gunneridae</taxon>
        <taxon>Pentapetalae</taxon>
        <taxon>rosids</taxon>
        <taxon>fabids</taxon>
        <taxon>Fagales</taxon>
        <taxon>Betulaceae</taxon>
        <taxon>Carpinus</taxon>
    </lineage>
</organism>
<protein>
    <recommendedName>
        <fullName evidence="7">Epidermal patterning factor-like protein</fullName>
    </recommendedName>
</protein>
<dbReference type="EMBL" id="CM017321">
    <property type="protein sequence ID" value="KAE7998047.1"/>
    <property type="molecule type" value="Genomic_DNA"/>
</dbReference>
<dbReference type="AlphaFoldDB" id="A0A5N6QFT0"/>
<dbReference type="Proteomes" id="UP000327013">
    <property type="component" value="Chromosome 1"/>
</dbReference>
<keyword evidence="5" id="KW-0732">Signal</keyword>
<name>A0A5N6QFT0_9ROSI</name>
<dbReference type="GO" id="GO:0010052">
    <property type="term" value="P:guard cell differentiation"/>
    <property type="evidence" value="ECO:0007669"/>
    <property type="project" value="UniProtKB-UniRule"/>
</dbReference>
<dbReference type="GO" id="GO:0005576">
    <property type="term" value="C:extracellular region"/>
    <property type="evidence" value="ECO:0007669"/>
    <property type="project" value="UniProtKB-SubCell"/>
</dbReference>
<sequence>MTSWFAFMAIMNSINSYLLLRTTTSLVIVVLYLISPASCSNHPPPTSSPQGLLFEEKIRIGSTPPSCHNKCNQCHPCMAVQVPTMPSQPGAKSAQTVPAEVFDPSPRGNKYSNYKPLGWKCRCQDRLYNP</sequence>
<evidence type="ECO:0000256" key="4">
    <source>
        <dbReference type="ARBA" id="ARBA00022525"/>
    </source>
</evidence>
<evidence type="ECO:0000256" key="1">
    <source>
        <dbReference type="ARBA" id="ARBA00004613"/>
    </source>
</evidence>
<keyword evidence="4 7" id="KW-0964">Secreted</keyword>
<dbReference type="PANTHER" id="PTHR33109:SF102">
    <property type="entry name" value="EPIDERMAL PATTERNING FACTOR-LIKE PROTEIN 1"/>
    <property type="match status" value="1"/>
</dbReference>
<gene>
    <name evidence="8" type="ORF">FH972_002625</name>
</gene>
<reference evidence="8 9" key="1">
    <citation type="submission" date="2019-06" db="EMBL/GenBank/DDBJ databases">
        <title>A chromosomal-level reference genome of Carpinus fangiana (Coryloideae, Betulaceae).</title>
        <authorList>
            <person name="Yang X."/>
            <person name="Wang Z."/>
            <person name="Zhang L."/>
            <person name="Hao G."/>
            <person name="Liu J."/>
            <person name="Yang Y."/>
        </authorList>
    </citation>
    <scope>NUCLEOTIDE SEQUENCE [LARGE SCALE GENOMIC DNA]</scope>
    <source>
        <strain evidence="8">Cfa_2016G</strain>
        <tissue evidence="8">Leaf</tissue>
    </source>
</reference>
<keyword evidence="9" id="KW-1185">Reference proteome</keyword>
<evidence type="ECO:0000313" key="8">
    <source>
        <dbReference type="EMBL" id="KAE7998047.1"/>
    </source>
</evidence>
<keyword evidence="6" id="KW-1015">Disulfide bond</keyword>
<dbReference type="InterPro" id="IPR039455">
    <property type="entry name" value="EPFL"/>
</dbReference>
<proteinExistence type="inferred from homology"/>
<comment type="function">
    <text evidence="7">Controls stomatal patterning.</text>
</comment>
<evidence type="ECO:0000313" key="9">
    <source>
        <dbReference type="Proteomes" id="UP000327013"/>
    </source>
</evidence>
<dbReference type="PANTHER" id="PTHR33109">
    <property type="entry name" value="EPIDERMAL PATTERNING FACTOR-LIKE PROTEIN 4"/>
    <property type="match status" value="1"/>
</dbReference>
<keyword evidence="3 7" id="KW-0217">Developmental protein</keyword>
<comment type="similarity">
    <text evidence="2 7">Belongs to the plant cysteine rich small secretory peptide family. Epidermal patterning factor subfamily.</text>
</comment>
<evidence type="ECO:0000256" key="5">
    <source>
        <dbReference type="ARBA" id="ARBA00022729"/>
    </source>
</evidence>